<keyword evidence="4" id="KW-1185">Reference proteome</keyword>
<dbReference type="SUPFAM" id="SSF50494">
    <property type="entry name" value="Trypsin-like serine proteases"/>
    <property type="match status" value="1"/>
</dbReference>
<keyword evidence="3" id="KW-0645">Protease</keyword>
<dbReference type="InterPro" id="IPR009003">
    <property type="entry name" value="Peptidase_S1_PA"/>
</dbReference>
<comment type="caution">
    <text evidence="3">The sequence shown here is derived from an EMBL/GenBank/DDBJ whole genome shotgun (WGS) entry which is preliminary data.</text>
</comment>
<sequence>MKSITRLVNNLLLVSILLVSAFPVAQAQVITQRFAPGTKSLPTEPIPTLTLPPVDLTTYLLEDAQRTKDQSPFRFGANIAVDIDLLTVASRTDTPTERIYRYQLYSAGAYSLNLILDQLTLVSGAQLYLYDPAVTMQIGPITDQQNIRTGEFWSDLLQGDRLILELREPINSPIASQVHIRNVVHGYKNVFPSQEKINESGSCEVNMACFPARQFEGDGVIIILTSGGSAYCTGSILNDSRQSFRSFLLSANHCGVADNSLIRFKYQSPNCTPTSAPAQTVTMNGSDFRANYAGSDVSLRELKQQIPATASVTYLGWNRTNANASNAFGIHHPEGDVKKISFTNANTEFATYGGANTLLAYWNNQGVTEPGSSGSPLFDGNGRVIGQLYGGPSTCAATGTSRSDYYGRFFTSWTGGGTASSRLSNWLDPTNLGNLTTSGVKSALSGPTTVTNAGSFSMNTGTASVTSWSIAGAASAVTPTSGTGNVANLAVLSSVNSLTIVFSVNAGQSYPIQFSQVFDAVKTSDIIPIVYARPSPVYGSSTVSLVVDVVELNSVATNGLITVKVTKDTKATLTFDGSLTTLGGRSVQNSSWTFSSDANYYTLTTTQPVTGGDKLSLGLDGILNAASTTGVVNCSATVIGGGDGKLNNNVDADKIEYFQQ</sequence>
<dbReference type="GO" id="GO:0006508">
    <property type="term" value="P:proteolysis"/>
    <property type="evidence" value="ECO:0007669"/>
    <property type="project" value="UniProtKB-KW"/>
</dbReference>
<keyword evidence="3" id="KW-0378">Hydrolase</keyword>
<name>A0A927B6T8_9BACT</name>
<dbReference type="PROSITE" id="PS50240">
    <property type="entry name" value="TRYPSIN_DOM"/>
    <property type="match status" value="1"/>
</dbReference>
<dbReference type="PANTHER" id="PTHR36234">
    <property type="entry name" value="LYSYL ENDOPEPTIDASE"/>
    <property type="match status" value="1"/>
</dbReference>
<protein>
    <submittedName>
        <fullName evidence="3">Trypsin-like serine protease</fullName>
    </submittedName>
</protein>
<feature type="domain" description="Peptidase S1" evidence="2">
    <location>
        <begin position="183"/>
        <end position="432"/>
    </location>
</feature>
<keyword evidence="1" id="KW-0732">Signal</keyword>
<evidence type="ECO:0000259" key="2">
    <source>
        <dbReference type="PROSITE" id="PS50240"/>
    </source>
</evidence>
<dbReference type="EMBL" id="JACXAA010000014">
    <property type="protein sequence ID" value="MBD2756771.1"/>
    <property type="molecule type" value="Genomic_DNA"/>
</dbReference>
<feature type="signal peptide" evidence="1">
    <location>
        <begin position="1"/>
        <end position="27"/>
    </location>
</feature>
<dbReference type="Gene3D" id="2.40.10.10">
    <property type="entry name" value="Trypsin-like serine proteases"/>
    <property type="match status" value="2"/>
</dbReference>
<evidence type="ECO:0000313" key="4">
    <source>
        <dbReference type="Proteomes" id="UP000653797"/>
    </source>
</evidence>
<dbReference type="InterPro" id="IPR043504">
    <property type="entry name" value="Peptidase_S1_PA_chymotrypsin"/>
</dbReference>
<evidence type="ECO:0000256" key="1">
    <source>
        <dbReference type="SAM" id="SignalP"/>
    </source>
</evidence>
<dbReference type="AlphaFoldDB" id="A0A927B6T8"/>
<feature type="chain" id="PRO_5036859777" evidence="1">
    <location>
        <begin position="28"/>
        <end position="660"/>
    </location>
</feature>
<dbReference type="Pfam" id="PF00089">
    <property type="entry name" value="Trypsin"/>
    <property type="match status" value="1"/>
</dbReference>
<dbReference type="PANTHER" id="PTHR36234:SF5">
    <property type="entry name" value="LYSYL ENDOPEPTIDASE"/>
    <property type="match status" value="1"/>
</dbReference>
<dbReference type="GO" id="GO:0004252">
    <property type="term" value="F:serine-type endopeptidase activity"/>
    <property type="evidence" value="ECO:0007669"/>
    <property type="project" value="InterPro"/>
</dbReference>
<reference evidence="3" key="1">
    <citation type="submission" date="2020-09" db="EMBL/GenBank/DDBJ databases">
        <authorList>
            <person name="Kim M.K."/>
        </authorList>
    </citation>
    <scope>NUCLEOTIDE SEQUENCE</scope>
    <source>
        <strain evidence="3">BT704</strain>
    </source>
</reference>
<proteinExistence type="predicted"/>
<organism evidence="3 4">
    <name type="scientific">Spirosoma validum</name>
    <dbReference type="NCBI Taxonomy" id="2771355"/>
    <lineage>
        <taxon>Bacteria</taxon>
        <taxon>Pseudomonadati</taxon>
        <taxon>Bacteroidota</taxon>
        <taxon>Cytophagia</taxon>
        <taxon>Cytophagales</taxon>
        <taxon>Cytophagaceae</taxon>
        <taxon>Spirosoma</taxon>
    </lineage>
</organism>
<dbReference type="InterPro" id="IPR001254">
    <property type="entry name" value="Trypsin_dom"/>
</dbReference>
<dbReference type="RefSeq" id="WP_191042391.1">
    <property type="nucleotide sequence ID" value="NZ_JACXAA010000014.1"/>
</dbReference>
<dbReference type="Proteomes" id="UP000653797">
    <property type="component" value="Unassembled WGS sequence"/>
</dbReference>
<gene>
    <name evidence="3" type="ORF">IC230_28085</name>
</gene>
<evidence type="ECO:0000313" key="3">
    <source>
        <dbReference type="EMBL" id="MBD2756771.1"/>
    </source>
</evidence>
<accession>A0A927B6T8</accession>